<proteinExistence type="predicted"/>
<dbReference type="Gene3D" id="2.60.40.740">
    <property type="match status" value="1"/>
</dbReference>
<evidence type="ECO:0000313" key="2">
    <source>
        <dbReference type="EMBL" id="MBC2651737.1"/>
    </source>
</evidence>
<protein>
    <recommendedName>
        <fullName evidence="4">DUF11 domain-containing protein</fullName>
    </recommendedName>
</protein>
<gene>
    <name evidence="2" type="ORF">H7F49_08475</name>
</gene>
<keyword evidence="3" id="KW-1185">Reference proteome</keyword>
<comment type="caution">
    <text evidence="2">The sequence shown here is derived from an EMBL/GenBank/DDBJ whole genome shotgun (WGS) entry which is preliminary data.</text>
</comment>
<dbReference type="Proteomes" id="UP000520156">
    <property type="component" value="Unassembled WGS sequence"/>
</dbReference>
<feature type="signal peptide" evidence="1">
    <location>
        <begin position="1"/>
        <end position="26"/>
    </location>
</feature>
<accession>A0A7X1F7D8</accession>
<reference evidence="2 3" key="1">
    <citation type="submission" date="2020-08" db="EMBL/GenBank/DDBJ databases">
        <title>The genome sequence of Novosphingobium flavum 4Y4.</title>
        <authorList>
            <person name="Liu Y."/>
        </authorList>
    </citation>
    <scope>NUCLEOTIDE SEQUENCE [LARGE SCALE GENOMIC DNA]</scope>
    <source>
        <strain evidence="2 3">4Y4</strain>
    </source>
</reference>
<dbReference type="InterPro" id="IPR047589">
    <property type="entry name" value="DUF11_rpt"/>
</dbReference>
<evidence type="ECO:0000313" key="3">
    <source>
        <dbReference type="Proteomes" id="UP000520156"/>
    </source>
</evidence>
<evidence type="ECO:0000256" key="1">
    <source>
        <dbReference type="SAM" id="SignalP"/>
    </source>
</evidence>
<evidence type="ECO:0008006" key="4">
    <source>
        <dbReference type="Google" id="ProtNLM"/>
    </source>
</evidence>
<organism evidence="2 3">
    <name type="scientific">Novosphingobium aerophilum</name>
    <dbReference type="NCBI Taxonomy" id="2839843"/>
    <lineage>
        <taxon>Bacteria</taxon>
        <taxon>Pseudomonadati</taxon>
        <taxon>Pseudomonadota</taxon>
        <taxon>Alphaproteobacteria</taxon>
        <taxon>Sphingomonadales</taxon>
        <taxon>Sphingomonadaceae</taxon>
        <taxon>Novosphingobium</taxon>
    </lineage>
</organism>
<dbReference type="EMBL" id="JACLAU010000009">
    <property type="protein sequence ID" value="MBC2651737.1"/>
    <property type="molecule type" value="Genomic_DNA"/>
</dbReference>
<sequence>MPRTLLRTALLPAGLLAPLCAPPAGATGVPAGTVIENVATASYSNGSGTASVQSNKVSLRVDELLDVAVAGLASAPVPIAAGTAALPYAVTNSGNGPEAFALTAEAAVAGNPFTPTVQGIVVDSNDNGTYDPGVDTPLAPGAATPALAADAAARVFVLVGLPAGVADAATSQVRLTAAAVTGAGTPGTAFAGRGEGGVDAVVGATTARSAALAAVITRIGAVSLTKSAAIVDPFGGTRPLPGALVTYSLVARIVGSGSAEGVVVSDGVPTGTTYQPGTMKLDGAALTDAADSDAGSAGTAGISVALGTLLSGSADRTITFTVKIN</sequence>
<dbReference type="AlphaFoldDB" id="A0A7X1F7D8"/>
<dbReference type="NCBIfam" id="TIGR01451">
    <property type="entry name" value="B_ant_repeat"/>
    <property type="match status" value="1"/>
</dbReference>
<keyword evidence="1" id="KW-0732">Signal</keyword>
<feature type="chain" id="PRO_5031297801" description="DUF11 domain-containing protein" evidence="1">
    <location>
        <begin position="27"/>
        <end position="325"/>
    </location>
</feature>
<dbReference type="RefSeq" id="WP_185683154.1">
    <property type="nucleotide sequence ID" value="NZ_JACLAU010000009.1"/>
</dbReference>
<name>A0A7X1F7D8_9SPHN</name>